<dbReference type="GO" id="GO:0003677">
    <property type="term" value="F:DNA binding"/>
    <property type="evidence" value="ECO:0007669"/>
    <property type="project" value="UniProtKB-KW"/>
</dbReference>
<keyword evidence="6" id="KW-1185">Reference proteome</keyword>
<organism evidence="5 6">
    <name type="scientific">Allosphingosinicella humi</name>
    <dbReference type="NCBI Taxonomy" id="2068657"/>
    <lineage>
        <taxon>Bacteria</taxon>
        <taxon>Pseudomonadati</taxon>
        <taxon>Pseudomonadota</taxon>
        <taxon>Alphaproteobacteria</taxon>
        <taxon>Sphingomonadales</taxon>
        <taxon>Sphingomonadaceae</taxon>
        <taxon>Allosphingosinicella</taxon>
    </lineage>
</organism>
<evidence type="ECO:0000259" key="4">
    <source>
        <dbReference type="PROSITE" id="PS50987"/>
    </source>
</evidence>
<proteinExistence type="predicted"/>
<keyword evidence="3" id="KW-0804">Transcription</keyword>
<reference evidence="5 6" key="1">
    <citation type="submission" date="2018-05" db="EMBL/GenBank/DDBJ databases">
        <title>Genome of Sphingosinicella humi QZX222.</title>
        <authorList>
            <person name="Qiao Z."/>
            <person name="Wang G."/>
        </authorList>
    </citation>
    <scope>NUCLEOTIDE SEQUENCE [LARGE SCALE GENOMIC DNA]</scope>
    <source>
        <strain evidence="5 6">QZX222</strain>
    </source>
</reference>
<dbReference type="InterPro" id="IPR001845">
    <property type="entry name" value="HTH_ArsR_DNA-bd_dom"/>
</dbReference>
<dbReference type="PANTHER" id="PTHR33154:SF33">
    <property type="entry name" value="TRANSCRIPTIONAL REPRESSOR SDPR"/>
    <property type="match status" value="1"/>
</dbReference>
<accession>A0A2U2IZE3</accession>
<dbReference type="CDD" id="cd00090">
    <property type="entry name" value="HTH_ARSR"/>
    <property type="match status" value="1"/>
</dbReference>
<dbReference type="PROSITE" id="PS50987">
    <property type="entry name" value="HTH_ARSR_2"/>
    <property type="match status" value="1"/>
</dbReference>
<keyword evidence="2" id="KW-0238">DNA-binding</keyword>
<dbReference type="InterPro" id="IPR036390">
    <property type="entry name" value="WH_DNA-bd_sf"/>
</dbReference>
<evidence type="ECO:0000313" key="5">
    <source>
        <dbReference type="EMBL" id="PWG01450.1"/>
    </source>
</evidence>
<dbReference type="SUPFAM" id="SSF46785">
    <property type="entry name" value="Winged helix' DNA-binding domain"/>
    <property type="match status" value="1"/>
</dbReference>
<dbReference type="RefSeq" id="WP_109269590.1">
    <property type="nucleotide sequence ID" value="NZ_QFFF01000001.1"/>
</dbReference>
<evidence type="ECO:0000313" key="6">
    <source>
        <dbReference type="Proteomes" id="UP000245916"/>
    </source>
</evidence>
<protein>
    <submittedName>
        <fullName evidence="5">ArsR family transcriptional regulator</fullName>
    </submittedName>
</protein>
<dbReference type="Gene3D" id="1.10.10.10">
    <property type="entry name" value="Winged helix-like DNA-binding domain superfamily/Winged helix DNA-binding domain"/>
    <property type="match status" value="1"/>
</dbReference>
<comment type="caution">
    <text evidence="5">The sequence shown here is derived from an EMBL/GenBank/DDBJ whole genome shotgun (WGS) entry which is preliminary data.</text>
</comment>
<dbReference type="PANTHER" id="PTHR33154">
    <property type="entry name" value="TRANSCRIPTIONAL REGULATOR, ARSR FAMILY"/>
    <property type="match status" value="1"/>
</dbReference>
<dbReference type="InterPro" id="IPR036388">
    <property type="entry name" value="WH-like_DNA-bd_sf"/>
</dbReference>
<dbReference type="SMART" id="SM00418">
    <property type="entry name" value="HTH_ARSR"/>
    <property type="match status" value="1"/>
</dbReference>
<keyword evidence="1" id="KW-0805">Transcription regulation</keyword>
<dbReference type="PRINTS" id="PR00778">
    <property type="entry name" value="HTHARSR"/>
</dbReference>
<dbReference type="Proteomes" id="UP000245916">
    <property type="component" value="Unassembled WGS sequence"/>
</dbReference>
<feature type="domain" description="HTH arsR-type" evidence="4">
    <location>
        <begin position="1"/>
        <end position="101"/>
    </location>
</feature>
<sequence>MDLFAALAEPNRRRMIELLSRGPRAAGDLAQAFPLSAPAVSQHLKALREAGLVRVEVDGQRRIYSLDLEGLAAVDAWLDRIRGFWGGRLDALETALREETE</sequence>
<dbReference type="NCBIfam" id="NF033788">
    <property type="entry name" value="HTH_metalloreg"/>
    <property type="match status" value="1"/>
</dbReference>
<evidence type="ECO:0000256" key="3">
    <source>
        <dbReference type="ARBA" id="ARBA00023163"/>
    </source>
</evidence>
<dbReference type="Pfam" id="PF01022">
    <property type="entry name" value="HTH_5"/>
    <property type="match status" value="1"/>
</dbReference>
<dbReference type="GO" id="GO:0003700">
    <property type="term" value="F:DNA-binding transcription factor activity"/>
    <property type="evidence" value="ECO:0007669"/>
    <property type="project" value="InterPro"/>
</dbReference>
<name>A0A2U2IZE3_9SPHN</name>
<gene>
    <name evidence="5" type="ORF">DF286_00125</name>
</gene>
<evidence type="ECO:0000256" key="2">
    <source>
        <dbReference type="ARBA" id="ARBA00023125"/>
    </source>
</evidence>
<dbReference type="EMBL" id="QFFF01000001">
    <property type="protein sequence ID" value="PWG01450.1"/>
    <property type="molecule type" value="Genomic_DNA"/>
</dbReference>
<evidence type="ECO:0000256" key="1">
    <source>
        <dbReference type="ARBA" id="ARBA00023015"/>
    </source>
</evidence>
<dbReference type="OrthoDB" id="7391478at2"/>
<dbReference type="InterPro" id="IPR011991">
    <property type="entry name" value="ArsR-like_HTH"/>
</dbReference>
<dbReference type="InterPro" id="IPR051081">
    <property type="entry name" value="HTH_MetalResp_TranReg"/>
</dbReference>
<dbReference type="AlphaFoldDB" id="A0A2U2IZE3"/>